<feature type="domain" description="Rhodanese" evidence="1">
    <location>
        <begin position="37"/>
        <end position="143"/>
    </location>
</feature>
<comment type="caution">
    <text evidence="2">The sequence shown here is derived from an EMBL/GenBank/DDBJ whole genome shotgun (WGS) entry which is preliminary data.</text>
</comment>
<dbReference type="Proteomes" id="UP000473826">
    <property type="component" value="Unassembled WGS sequence"/>
</dbReference>
<dbReference type="EMBL" id="QKWK01000010">
    <property type="protein sequence ID" value="TXT06178.1"/>
    <property type="molecule type" value="Genomic_DNA"/>
</dbReference>
<sequence>MSTTTKAPWHAALPKPTSTPASVTVAELREIAKTKAAGKEYIVVDARRADFDVSDPGSNFIHPAAINLPAHTLYQTLPVVAPLLQNIPQVIFHCNSCKAGSRGERTAGWYQDYLDANGITTSKAYVLEGGFKALKAEAPEELKEVSV</sequence>
<reference evidence="2 3" key="1">
    <citation type="journal article" date="2019" name="PLoS Genet.">
        <title>Convergent evolution of linked mating-type loci in basidiomycete fungi.</title>
        <authorList>
            <person name="Sun S."/>
            <person name="Coelho M.A."/>
            <person name="Heitman J."/>
            <person name="Nowrousian M."/>
        </authorList>
    </citation>
    <scope>NUCLEOTIDE SEQUENCE [LARGE SCALE GENOMIC DNA]</scope>
    <source>
        <strain evidence="2 3">CBS 4282</strain>
    </source>
</reference>
<dbReference type="Gene3D" id="3.40.250.10">
    <property type="entry name" value="Rhodanese-like domain"/>
    <property type="match status" value="1"/>
</dbReference>
<organism evidence="2 3">
    <name type="scientific">Vanrija humicola</name>
    <name type="common">Yeast</name>
    <name type="synonym">Cryptococcus humicola</name>
    <dbReference type="NCBI Taxonomy" id="5417"/>
    <lineage>
        <taxon>Eukaryota</taxon>
        <taxon>Fungi</taxon>
        <taxon>Dikarya</taxon>
        <taxon>Basidiomycota</taxon>
        <taxon>Agaricomycotina</taxon>
        <taxon>Tremellomycetes</taxon>
        <taxon>Trichosporonales</taxon>
        <taxon>Trichosporonaceae</taxon>
        <taxon>Vanrija</taxon>
    </lineage>
</organism>
<dbReference type="PROSITE" id="PS50206">
    <property type="entry name" value="RHODANESE_3"/>
    <property type="match status" value="1"/>
</dbReference>
<keyword evidence="3" id="KW-1185">Reference proteome</keyword>
<accession>A0A7D8UXC4</accession>
<evidence type="ECO:0000313" key="2">
    <source>
        <dbReference type="EMBL" id="TXT06178.1"/>
    </source>
</evidence>
<dbReference type="InterPro" id="IPR036873">
    <property type="entry name" value="Rhodanese-like_dom_sf"/>
</dbReference>
<proteinExistence type="predicted"/>
<dbReference type="AlphaFoldDB" id="A0A7D8UXC4"/>
<dbReference type="SMART" id="SM00450">
    <property type="entry name" value="RHOD"/>
    <property type="match status" value="1"/>
</dbReference>
<evidence type="ECO:0000313" key="3">
    <source>
        <dbReference type="Proteomes" id="UP000473826"/>
    </source>
</evidence>
<protein>
    <recommendedName>
        <fullName evidence="1">Rhodanese domain-containing protein</fullName>
    </recommendedName>
</protein>
<evidence type="ECO:0000259" key="1">
    <source>
        <dbReference type="PROSITE" id="PS50206"/>
    </source>
</evidence>
<dbReference type="OrthoDB" id="8300214at2759"/>
<name>A0A7D8UXC4_VANHU</name>
<gene>
    <name evidence="2" type="ORF">VHUM_03651</name>
</gene>
<dbReference type="SUPFAM" id="SSF52821">
    <property type="entry name" value="Rhodanese/Cell cycle control phosphatase"/>
    <property type="match status" value="1"/>
</dbReference>
<dbReference type="InterPro" id="IPR001763">
    <property type="entry name" value="Rhodanese-like_dom"/>
</dbReference>